<dbReference type="RefSeq" id="WP_044350846.1">
    <property type="nucleotide sequence ID" value="NZ_AZAC01000034.1"/>
</dbReference>
<dbReference type="InterPro" id="IPR029016">
    <property type="entry name" value="GAF-like_dom_sf"/>
</dbReference>
<sequence>MSAQDRIDHESLRVICQALGGASSLEVLADNMNGLLTSTLGIKGSTLFVLNPNTRELELLASFGLSNQFLNKGPVIADKSLAQAMEGQSVIIPDTTVEKDLQYPEETHAEGIKAIVSLPMLGSGEVLGVLRLYHDQVWEVSQHDHDILLLLAENIGLAMRYTRVLNALQSIWDIVSSLPDGWERF</sequence>
<dbReference type="InterPro" id="IPR003018">
    <property type="entry name" value="GAF"/>
</dbReference>
<protein>
    <recommendedName>
        <fullName evidence="1">GAF domain-containing protein</fullName>
    </recommendedName>
</protein>
<evidence type="ECO:0000313" key="3">
    <source>
        <dbReference type="Proteomes" id="UP000032233"/>
    </source>
</evidence>
<name>A0A0D2J219_9BACT</name>
<dbReference type="SMART" id="SM00065">
    <property type="entry name" value="GAF"/>
    <property type="match status" value="1"/>
</dbReference>
<comment type="caution">
    <text evidence="2">The sequence shown here is derived from an EMBL/GenBank/DDBJ whole genome shotgun (WGS) entry which is preliminary data.</text>
</comment>
<evidence type="ECO:0000259" key="1">
    <source>
        <dbReference type="SMART" id="SM00065"/>
    </source>
</evidence>
<dbReference type="STRING" id="1429043.X474_19955"/>
<dbReference type="AlphaFoldDB" id="A0A0D2J219"/>
<proteinExistence type="predicted"/>
<evidence type="ECO:0000313" key="2">
    <source>
        <dbReference type="EMBL" id="KIX12279.1"/>
    </source>
</evidence>
<organism evidence="2 3">
    <name type="scientific">Dethiosulfatarculus sandiegensis</name>
    <dbReference type="NCBI Taxonomy" id="1429043"/>
    <lineage>
        <taxon>Bacteria</taxon>
        <taxon>Pseudomonadati</taxon>
        <taxon>Thermodesulfobacteriota</taxon>
        <taxon>Desulfarculia</taxon>
        <taxon>Desulfarculales</taxon>
        <taxon>Desulfarculaceae</taxon>
        <taxon>Dethiosulfatarculus</taxon>
    </lineage>
</organism>
<dbReference type="EMBL" id="AZAC01000034">
    <property type="protein sequence ID" value="KIX12279.1"/>
    <property type="molecule type" value="Genomic_DNA"/>
</dbReference>
<gene>
    <name evidence="2" type="ORF">X474_19955</name>
</gene>
<keyword evidence="3" id="KW-1185">Reference proteome</keyword>
<dbReference type="Pfam" id="PF01590">
    <property type="entry name" value="GAF"/>
    <property type="match status" value="1"/>
</dbReference>
<dbReference type="SUPFAM" id="SSF55781">
    <property type="entry name" value="GAF domain-like"/>
    <property type="match status" value="1"/>
</dbReference>
<reference evidence="2 3" key="1">
    <citation type="submission" date="2013-11" db="EMBL/GenBank/DDBJ databases">
        <title>Metagenomic analysis of a methanogenic consortium involved in long chain n-alkane degradation.</title>
        <authorList>
            <person name="Davidova I.A."/>
            <person name="Callaghan A.V."/>
            <person name="Wawrik B."/>
            <person name="Pruitt S."/>
            <person name="Marks C."/>
            <person name="Duncan K.E."/>
            <person name="Suflita J.M."/>
        </authorList>
    </citation>
    <scope>NUCLEOTIDE SEQUENCE [LARGE SCALE GENOMIC DNA]</scope>
    <source>
        <strain evidence="2 3">SPR</strain>
    </source>
</reference>
<accession>A0A0D2J219</accession>
<dbReference type="Proteomes" id="UP000032233">
    <property type="component" value="Unassembled WGS sequence"/>
</dbReference>
<dbReference type="InParanoid" id="A0A0D2J219"/>
<feature type="domain" description="GAF" evidence="1">
    <location>
        <begin position="24"/>
        <end position="169"/>
    </location>
</feature>
<dbReference type="Gene3D" id="3.30.450.40">
    <property type="match status" value="1"/>
</dbReference>
<dbReference type="OrthoDB" id="9765588at2"/>